<sequence>MFGIDRARRTAAAPVAAAAVRSASDSRCRAPHGSDFPEYDTVPAGSFSGGMDTCQGDSDGLPLTGGVLAGSISRAAAPPRRVTRGTEARVTLSRPATRQIGP</sequence>
<proteinExistence type="predicted"/>
<dbReference type="RefSeq" id="WP_382694024.1">
    <property type="nucleotide sequence ID" value="NZ_BAAAZA010000001.1"/>
</dbReference>
<gene>
    <name evidence="2" type="ORF">GCM10022207_03420</name>
</gene>
<evidence type="ECO:0000256" key="1">
    <source>
        <dbReference type="SAM" id="MobiDB-lite"/>
    </source>
</evidence>
<name>A0ABP7JJN7_9ACTN</name>
<dbReference type="InterPro" id="IPR009003">
    <property type="entry name" value="Peptidase_S1_PA"/>
</dbReference>
<dbReference type="EMBL" id="BAAAZA010000001">
    <property type="protein sequence ID" value="GAA3845986.1"/>
    <property type="molecule type" value="Genomic_DNA"/>
</dbReference>
<organism evidence="2 3">
    <name type="scientific">Streptomyces lannensis</name>
    <dbReference type="NCBI Taxonomy" id="766498"/>
    <lineage>
        <taxon>Bacteria</taxon>
        <taxon>Bacillati</taxon>
        <taxon>Actinomycetota</taxon>
        <taxon>Actinomycetes</taxon>
        <taxon>Kitasatosporales</taxon>
        <taxon>Streptomycetaceae</taxon>
        <taxon>Streptomyces</taxon>
    </lineage>
</organism>
<evidence type="ECO:0000313" key="2">
    <source>
        <dbReference type="EMBL" id="GAA3845986.1"/>
    </source>
</evidence>
<dbReference type="SUPFAM" id="SSF50494">
    <property type="entry name" value="Trypsin-like serine proteases"/>
    <property type="match status" value="1"/>
</dbReference>
<protein>
    <submittedName>
        <fullName evidence="2">Uncharacterized protein</fullName>
    </submittedName>
</protein>
<reference evidence="3" key="1">
    <citation type="journal article" date="2019" name="Int. J. Syst. Evol. Microbiol.">
        <title>The Global Catalogue of Microorganisms (GCM) 10K type strain sequencing project: providing services to taxonomists for standard genome sequencing and annotation.</title>
        <authorList>
            <consortium name="The Broad Institute Genomics Platform"/>
            <consortium name="The Broad Institute Genome Sequencing Center for Infectious Disease"/>
            <person name="Wu L."/>
            <person name="Ma J."/>
        </authorList>
    </citation>
    <scope>NUCLEOTIDE SEQUENCE [LARGE SCALE GENOMIC DNA]</scope>
    <source>
        <strain evidence="3">JCM 16578</strain>
    </source>
</reference>
<keyword evidence="3" id="KW-1185">Reference proteome</keyword>
<evidence type="ECO:0000313" key="3">
    <source>
        <dbReference type="Proteomes" id="UP001501563"/>
    </source>
</evidence>
<feature type="compositionally biased region" description="Low complexity" evidence="1">
    <location>
        <begin position="10"/>
        <end position="25"/>
    </location>
</feature>
<feature type="region of interest" description="Disordered" evidence="1">
    <location>
        <begin position="75"/>
        <end position="102"/>
    </location>
</feature>
<dbReference type="Proteomes" id="UP001501563">
    <property type="component" value="Unassembled WGS sequence"/>
</dbReference>
<comment type="caution">
    <text evidence="2">The sequence shown here is derived from an EMBL/GenBank/DDBJ whole genome shotgun (WGS) entry which is preliminary data.</text>
</comment>
<feature type="region of interest" description="Disordered" evidence="1">
    <location>
        <begin position="1"/>
        <end position="59"/>
    </location>
</feature>
<accession>A0ABP7JJN7</accession>